<evidence type="ECO:0000313" key="7">
    <source>
        <dbReference type="Proteomes" id="UP000326939"/>
    </source>
</evidence>
<dbReference type="PANTHER" id="PTHR13691:SF5">
    <property type="entry name" value="LARGE RIBOSOMAL SUBUNIT PROTEIN UL2M"/>
    <property type="match status" value="1"/>
</dbReference>
<keyword evidence="7" id="KW-1185">Reference proteome</keyword>
<dbReference type="PANTHER" id="PTHR13691">
    <property type="entry name" value="RIBOSOMAL PROTEIN L2"/>
    <property type="match status" value="1"/>
</dbReference>
<dbReference type="InterPro" id="IPR008991">
    <property type="entry name" value="Translation_prot_SH3-like_sf"/>
</dbReference>
<dbReference type="SUPFAM" id="SSF50104">
    <property type="entry name" value="Translation proteins SH3-like domain"/>
    <property type="match status" value="1"/>
</dbReference>
<dbReference type="InterPro" id="IPR014722">
    <property type="entry name" value="Rib_uL2_dom2"/>
</dbReference>
<comment type="similarity">
    <text evidence="1">Belongs to the universal ribosomal protein uL2 family.</text>
</comment>
<protein>
    <recommendedName>
        <fullName evidence="5">Large ribosomal subunit protein uL2 C-terminal domain-containing protein</fullName>
    </recommendedName>
</protein>
<feature type="compositionally biased region" description="Basic and acidic residues" evidence="4">
    <location>
        <begin position="238"/>
        <end position="258"/>
    </location>
</feature>
<evidence type="ECO:0000256" key="3">
    <source>
        <dbReference type="ARBA" id="ARBA00023274"/>
    </source>
</evidence>
<comment type="caution">
    <text evidence="6">The sequence shown here is derived from an EMBL/GenBank/DDBJ whole genome shotgun (WGS) entry which is preliminary data.</text>
</comment>
<dbReference type="Pfam" id="PF03947">
    <property type="entry name" value="Ribosomal_L2_C"/>
    <property type="match status" value="1"/>
</dbReference>
<name>A0A5N5N3Q6_9ROSI</name>
<proteinExistence type="inferred from homology"/>
<feature type="domain" description="Large ribosomal subunit protein uL2 C-terminal" evidence="5">
    <location>
        <begin position="94"/>
        <end position="183"/>
    </location>
</feature>
<organism evidence="6 7">
    <name type="scientific">Salix brachista</name>
    <dbReference type="NCBI Taxonomy" id="2182728"/>
    <lineage>
        <taxon>Eukaryota</taxon>
        <taxon>Viridiplantae</taxon>
        <taxon>Streptophyta</taxon>
        <taxon>Embryophyta</taxon>
        <taxon>Tracheophyta</taxon>
        <taxon>Spermatophyta</taxon>
        <taxon>Magnoliopsida</taxon>
        <taxon>eudicotyledons</taxon>
        <taxon>Gunneridae</taxon>
        <taxon>Pentapetalae</taxon>
        <taxon>rosids</taxon>
        <taxon>fabids</taxon>
        <taxon>Malpighiales</taxon>
        <taxon>Salicaceae</taxon>
        <taxon>Saliceae</taxon>
        <taxon>Salix</taxon>
    </lineage>
</organism>
<dbReference type="AlphaFoldDB" id="A0A5N5N3Q6"/>
<reference evidence="7" key="1">
    <citation type="journal article" date="2019" name="Gigascience">
        <title>De novo genome assembly of the endangered Acer yangbiense, a plant species with extremely small populations endemic to Yunnan Province, China.</title>
        <authorList>
            <person name="Yang J."/>
            <person name="Wariss H.M."/>
            <person name="Tao L."/>
            <person name="Zhang R."/>
            <person name="Yun Q."/>
            <person name="Hollingsworth P."/>
            <person name="Dao Z."/>
            <person name="Luo G."/>
            <person name="Guo H."/>
            <person name="Ma Y."/>
            <person name="Sun W."/>
        </authorList>
    </citation>
    <scope>NUCLEOTIDE SEQUENCE [LARGE SCALE GENOMIC DNA]</scope>
    <source>
        <strain evidence="7">cv. br00</strain>
    </source>
</reference>
<feature type="region of interest" description="Disordered" evidence="4">
    <location>
        <begin position="216"/>
        <end position="267"/>
    </location>
</feature>
<accession>A0A5N5N3Q6</accession>
<dbReference type="GO" id="GO:0005762">
    <property type="term" value="C:mitochondrial large ribosomal subunit"/>
    <property type="evidence" value="ECO:0007669"/>
    <property type="project" value="TreeGrafter"/>
</dbReference>
<dbReference type="SMART" id="SM01382">
    <property type="entry name" value="Ribosomal_L2_C"/>
    <property type="match status" value="1"/>
</dbReference>
<evidence type="ECO:0000256" key="2">
    <source>
        <dbReference type="ARBA" id="ARBA00022980"/>
    </source>
</evidence>
<gene>
    <name evidence="6" type="ORF">DKX38_006230</name>
</gene>
<evidence type="ECO:0000313" key="6">
    <source>
        <dbReference type="EMBL" id="KAB5561273.1"/>
    </source>
</evidence>
<dbReference type="GO" id="GO:0003723">
    <property type="term" value="F:RNA binding"/>
    <property type="evidence" value="ECO:0007669"/>
    <property type="project" value="TreeGrafter"/>
</dbReference>
<evidence type="ECO:0000256" key="4">
    <source>
        <dbReference type="SAM" id="MobiDB-lite"/>
    </source>
</evidence>
<evidence type="ECO:0000259" key="5">
    <source>
        <dbReference type="SMART" id="SM01382"/>
    </source>
</evidence>
<dbReference type="Gene3D" id="2.30.30.30">
    <property type="match status" value="1"/>
</dbReference>
<dbReference type="GO" id="GO:0003735">
    <property type="term" value="F:structural constituent of ribosome"/>
    <property type="evidence" value="ECO:0007669"/>
    <property type="project" value="InterPro"/>
</dbReference>
<dbReference type="EMBL" id="VDCV01000004">
    <property type="protein sequence ID" value="KAB5561273.1"/>
    <property type="molecule type" value="Genomic_DNA"/>
</dbReference>
<dbReference type="GO" id="GO:0032543">
    <property type="term" value="P:mitochondrial translation"/>
    <property type="evidence" value="ECO:0007669"/>
    <property type="project" value="TreeGrafter"/>
</dbReference>
<sequence length="267" mass="28663">MSWTPLSSNFKKEMHVITDIIALGAPTLDVHGRYTRYSESYSTRRERRPKEAGSPSLLRYNIGRSNPVLKYSKTEVKEKGPIKMLRTRKKYDPIKGTIHHRSESIEITLGRGGQLARAAGAVAKLIAKEGKSATLKLPSGEVRLISKNCSATVGQVGNAGGHREWPMFQEPMLPSEPTTETMPAADNAALVQNAPAGVAEAANNAPNACGEPPYGTLPRTADSASRVGRPGQAESEIDDVRFILGKGEHGEEGARPDHPSGTLSSTG</sequence>
<evidence type="ECO:0000256" key="1">
    <source>
        <dbReference type="ARBA" id="ARBA00005636"/>
    </source>
</evidence>
<dbReference type="InterPro" id="IPR002171">
    <property type="entry name" value="Ribosomal_uL2"/>
</dbReference>
<keyword evidence="3" id="KW-0687">Ribonucleoprotein</keyword>
<keyword evidence="2" id="KW-0689">Ribosomal protein</keyword>
<dbReference type="InterPro" id="IPR022669">
    <property type="entry name" value="Ribosomal_uL2_C"/>
</dbReference>
<dbReference type="Proteomes" id="UP000326939">
    <property type="component" value="Chromosome 4"/>
</dbReference>